<accession>A0A0A9F3H1</accession>
<name>A0A0A9F3H1_ARUDO</name>
<reference evidence="2" key="2">
    <citation type="journal article" date="2015" name="Data Brief">
        <title>Shoot transcriptome of the giant reed, Arundo donax.</title>
        <authorList>
            <person name="Barrero R.A."/>
            <person name="Guerrero F.D."/>
            <person name="Moolhuijzen P."/>
            <person name="Goolsby J.A."/>
            <person name="Tidwell J."/>
            <person name="Bellgard S.E."/>
            <person name="Bellgard M.I."/>
        </authorList>
    </citation>
    <scope>NUCLEOTIDE SEQUENCE</scope>
    <source>
        <tissue evidence="2">Shoot tissue taken approximately 20 cm above the soil surface</tissue>
    </source>
</reference>
<proteinExistence type="predicted"/>
<dbReference type="AlphaFoldDB" id="A0A0A9F3H1"/>
<feature type="compositionally biased region" description="Low complexity" evidence="1">
    <location>
        <begin position="1"/>
        <end position="16"/>
    </location>
</feature>
<evidence type="ECO:0000313" key="2">
    <source>
        <dbReference type="EMBL" id="JAE07560.1"/>
    </source>
</evidence>
<sequence length="35" mass="3591">MPAAAGTGTAPAAPAGRSRRTRRHAPWSCRTGRGT</sequence>
<feature type="region of interest" description="Disordered" evidence="1">
    <location>
        <begin position="1"/>
        <end position="35"/>
    </location>
</feature>
<dbReference type="EMBL" id="GBRH01190336">
    <property type="protein sequence ID" value="JAE07560.1"/>
    <property type="molecule type" value="Transcribed_RNA"/>
</dbReference>
<evidence type="ECO:0000256" key="1">
    <source>
        <dbReference type="SAM" id="MobiDB-lite"/>
    </source>
</evidence>
<protein>
    <submittedName>
        <fullName evidence="2">Uncharacterized protein</fullName>
    </submittedName>
</protein>
<organism evidence="2">
    <name type="scientific">Arundo donax</name>
    <name type="common">Giant reed</name>
    <name type="synonym">Donax arundinaceus</name>
    <dbReference type="NCBI Taxonomy" id="35708"/>
    <lineage>
        <taxon>Eukaryota</taxon>
        <taxon>Viridiplantae</taxon>
        <taxon>Streptophyta</taxon>
        <taxon>Embryophyta</taxon>
        <taxon>Tracheophyta</taxon>
        <taxon>Spermatophyta</taxon>
        <taxon>Magnoliopsida</taxon>
        <taxon>Liliopsida</taxon>
        <taxon>Poales</taxon>
        <taxon>Poaceae</taxon>
        <taxon>PACMAD clade</taxon>
        <taxon>Arundinoideae</taxon>
        <taxon>Arundineae</taxon>
        <taxon>Arundo</taxon>
    </lineage>
</organism>
<reference evidence="2" key="1">
    <citation type="submission" date="2014-09" db="EMBL/GenBank/DDBJ databases">
        <authorList>
            <person name="Magalhaes I.L.F."/>
            <person name="Oliveira U."/>
            <person name="Santos F.R."/>
            <person name="Vidigal T.H.D.A."/>
            <person name="Brescovit A.D."/>
            <person name="Santos A.J."/>
        </authorList>
    </citation>
    <scope>NUCLEOTIDE SEQUENCE</scope>
    <source>
        <tissue evidence="2">Shoot tissue taken approximately 20 cm above the soil surface</tissue>
    </source>
</reference>